<dbReference type="InterPro" id="IPR019127">
    <property type="entry name" value="Exosortase"/>
</dbReference>
<feature type="transmembrane region" description="Helical" evidence="8">
    <location>
        <begin position="183"/>
        <end position="200"/>
    </location>
</feature>
<keyword evidence="3" id="KW-0645">Protease</keyword>
<evidence type="ECO:0000256" key="1">
    <source>
        <dbReference type="ARBA" id="ARBA00004651"/>
    </source>
</evidence>
<organism evidence="9 10">
    <name type="scientific">Rippkaea orientalis (strain PCC 8801 / RF-1)</name>
    <name type="common">Cyanothece sp. (strain PCC 8801)</name>
    <dbReference type="NCBI Taxonomy" id="41431"/>
    <lineage>
        <taxon>Bacteria</taxon>
        <taxon>Bacillati</taxon>
        <taxon>Cyanobacteriota</taxon>
        <taxon>Cyanophyceae</taxon>
        <taxon>Oscillatoriophycideae</taxon>
        <taxon>Chroococcales</taxon>
        <taxon>Aphanothecaceae</taxon>
        <taxon>Rippkaea</taxon>
        <taxon>Rippkaea orientalis</taxon>
    </lineage>
</organism>
<keyword evidence="2" id="KW-1003">Cell membrane</keyword>
<dbReference type="NCBIfam" id="TIGR04178">
    <property type="entry name" value="exo_archaeo"/>
    <property type="match status" value="1"/>
</dbReference>
<dbReference type="STRING" id="41431.PCC8801_3424"/>
<keyword evidence="4 8" id="KW-0812">Transmembrane</keyword>
<gene>
    <name evidence="9" type="ordered locus">PCC8801_3424</name>
</gene>
<accession>B7K0A8</accession>
<evidence type="ECO:0008006" key="11">
    <source>
        <dbReference type="Google" id="ProtNLM"/>
    </source>
</evidence>
<sequence length="306" mass="33657">MDWQKSLTQPRYWLVALAAAVATLHLTILDRSDNANLMSLSVLVWLTIASLIWDKKEELKLNSGLFSTVFGATLVVFVLIRGISPSGYHTLISPVISGLGLVLMASGIKGLSQYKKELAILCLFPLSSVIHALLNAMNLATITAIFSNFALWSTGFQSYRDGVFIILPTGRVEVYGTCSGAETILLMFFVSILFLCLVPLSRINQLISITVSVLIGFVTNGIRVCIMTILVAFDKPEAFKYWHGDDGSLIFALISVGIFGIFCWLVYVRPLSLEAELDEGETEDINTDYINSVTANLQTQEDVKVD</sequence>
<name>B7K0A8_RIPO1</name>
<proteinExistence type="predicted"/>
<comment type="subcellular location">
    <subcellularLocation>
        <location evidence="1">Cell membrane</location>
        <topology evidence="1">Multi-pass membrane protein</topology>
    </subcellularLocation>
</comment>
<feature type="transmembrane region" description="Helical" evidence="8">
    <location>
        <begin position="12"/>
        <end position="29"/>
    </location>
</feature>
<evidence type="ECO:0000256" key="6">
    <source>
        <dbReference type="ARBA" id="ARBA00022989"/>
    </source>
</evidence>
<dbReference type="InterPro" id="IPR022505">
    <property type="entry name" value="Exosortase_cyanobac"/>
</dbReference>
<evidence type="ECO:0000256" key="4">
    <source>
        <dbReference type="ARBA" id="ARBA00022692"/>
    </source>
</evidence>
<evidence type="ECO:0000256" key="3">
    <source>
        <dbReference type="ARBA" id="ARBA00022670"/>
    </source>
</evidence>
<keyword evidence="5" id="KW-0378">Hydrolase</keyword>
<keyword evidence="10" id="KW-1185">Reference proteome</keyword>
<evidence type="ECO:0000256" key="8">
    <source>
        <dbReference type="SAM" id="Phobius"/>
    </source>
</evidence>
<reference evidence="10" key="1">
    <citation type="journal article" date="2011" name="MBio">
        <title>Novel metabolic attributes of the genus Cyanothece, comprising a group of unicellular nitrogen-fixing Cyanobacteria.</title>
        <authorList>
            <person name="Bandyopadhyay A."/>
            <person name="Elvitigala T."/>
            <person name="Welsh E."/>
            <person name="Stockel J."/>
            <person name="Liberton M."/>
            <person name="Min H."/>
            <person name="Sherman L.A."/>
            <person name="Pakrasi H.B."/>
        </authorList>
    </citation>
    <scope>NUCLEOTIDE SEQUENCE [LARGE SCALE GENOMIC DNA]</scope>
    <source>
        <strain evidence="10">PCC 8801</strain>
    </source>
</reference>
<feature type="transmembrane region" description="Helical" evidence="8">
    <location>
        <begin position="65"/>
        <end position="84"/>
    </location>
</feature>
<keyword evidence="6 8" id="KW-1133">Transmembrane helix</keyword>
<dbReference type="GO" id="GO:0006508">
    <property type="term" value="P:proteolysis"/>
    <property type="evidence" value="ECO:0007669"/>
    <property type="project" value="UniProtKB-KW"/>
</dbReference>
<dbReference type="AlphaFoldDB" id="B7K0A8"/>
<evidence type="ECO:0000313" key="10">
    <source>
        <dbReference type="Proteomes" id="UP000008204"/>
    </source>
</evidence>
<dbReference type="GO" id="GO:0005886">
    <property type="term" value="C:plasma membrane"/>
    <property type="evidence" value="ECO:0007669"/>
    <property type="project" value="UniProtKB-SubCell"/>
</dbReference>
<dbReference type="OrthoDB" id="461510at2"/>
<dbReference type="eggNOG" id="ENOG502ZA1F">
    <property type="taxonomic scope" value="Bacteria"/>
</dbReference>
<dbReference type="RefSeq" id="WP_012596652.1">
    <property type="nucleotide sequence ID" value="NC_011726.1"/>
</dbReference>
<dbReference type="NCBIfam" id="TIGR03763">
    <property type="entry name" value="cyanoexo_CrtA"/>
    <property type="match status" value="1"/>
</dbReference>
<evidence type="ECO:0000313" key="9">
    <source>
        <dbReference type="EMBL" id="ACK67392.1"/>
    </source>
</evidence>
<dbReference type="InterPro" id="IPR026392">
    <property type="entry name" value="Exo/Archaeosortase_dom"/>
</dbReference>
<evidence type="ECO:0000256" key="7">
    <source>
        <dbReference type="ARBA" id="ARBA00023136"/>
    </source>
</evidence>
<dbReference type="Pfam" id="PF09721">
    <property type="entry name" value="Exosortase_EpsH"/>
    <property type="match status" value="1"/>
</dbReference>
<evidence type="ECO:0000256" key="5">
    <source>
        <dbReference type="ARBA" id="ARBA00022801"/>
    </source>
</evidence>
<feature type="transmembrane region" description="Helical" evidence="8">
    <location>
        <begin position="35"/>
        <end position="53"/>
    </location>
</feature>
<evidence type="ECO:0000256" key="2">
    <source>
        <dbReference type="ARBA" id="ARBA00022475"/>
    </source>
</evidence>
<dbReference type="HOGENOM" id="CLU_077354_0_0_3"/>
<feature type="transmembrane region" description="Helical" evidence="8">
    <location>
        <begin position="207"/>
        <end position="233"/>
    </location>
</feature>
<dbReference type="Proteomes" id="UP000008204">
    <property type="component" value="Chromosome"/>
</dbReference>
<feature type="transmembrane region" description="Helical" evidence="8">
    <location>
        <begin position="120"/>
        <end position="146"/>
    </location>
</feature>
<dbReference type="KEGG" id="cyp:PCC8801_3424"/>
<protein>
    <recommendedName>
        <fullName evidence="11">Eight transmembrane protein EpsH</fullName>
    </recommendedName>
</protein>
<keyword evidence="7 8" id="KW-0472">Membrane</keyword>
<feature type="transmembrane region" description="Helical" evidence="8">
    <location>
        <begin position="248"/>
        <end position="267"/>
    </location>
</feature>
<dbReference type="GO" id="GO:0008233">
    <property type="term" value="F:peptidase activity"/>
    <property type="evidence" value="ECO:0007669"/>
    <property type="project" value="UniProtKB-KW"/>
</dbReference>
<dbReference type="EMBL" id="CP001287">
    <property type="protein sequence ID" value="ACK67392.1"/>
    <property type="molecule type" value="Genomic_DNA"/>
</dbReference>
<feature type="transmembrane region" description="Helical" evidence="8">
    <location>
        <begin position="90"/>
        <end position="108"/>
    </location>
</feature>